<dbReference type="CTD" id="6755730"/>
<protein>
    <recommendedName>
        <fullName evidence="1">1-alkyl-2-acetylglycerophosphocholine esterase</fullName>
        <ecNumber evidence="1">3.1.1.47</ecNumber>
    </recommendedName>
</protein>
<dbReference type="Gene3D" id="3.40.50.1820">
    <property type="entry name" value="alpha/beta hydrolase"/>
    <property type="match status" value="1"/>
</dbReference>
<dbReference type="GeneID" id="6755730"/>
<dbReference type="InParanoid" id="B3S294"/>
<dbReference type="PhylomeDB" id="B3S294"/>
<dbReference type="Proteomes" id="UP000009022">
    <property type="component" value="Unassembled WGS sequence"/>
</dbReference>
<dbReference type="GO" id="GO:0003847">
    <property type="term" value="F:1-alkyl-2-acetylglycerophosphocholine esterase activity"/>
    <property type="evidence" value="ECO:0000318"/>
    <property type="project" value="GO_Central"/>
</dbReference>
<name>B3S294_TRIAD</name>
<dbReference type="RefSeq" id="XP_002114517.1">
    <property type="nucleotide sequence ID" value="XM_002114481.1"/>
</dbReference>
<organism evidence="5 6">
    <name type="scientific">Trichoplax adhaerens</name>
    <name type="common">Trichoplax reptans</name>
    <dbReference type="NCBI Taxonomy" id="10228"/>
    <lineage>
        <taxon>Eukaryota</taxon>
        <taxon>Metazoa</taxon>
        <taxon>Placozoa</taxon>
        <taxon>Uniplacotomia</taxon>
        <taxon>Trichoplacea</taxon>
        <taxon>Trichoplacidae</taxon>
        <taxon>Trichoplax</taxon>
    </lineage>
</organism>
<dbReference type="OMA" id="DKWPIVV"/>
<dbReference type="InterPro" id="IPR029058">
    <property type="entry name" value="AB_hydrolase_fold"/>
</dbReference>
<dbReference type="GO" id="GO:0016042">
    <property type="term" value="P:lipid catabolic process"/>
    <property type="evidence" value="ECO:0007669"/>
    <property type="project" value="UniProtKB-KW"/>
</dbReference>
<dbReference type="Pfam" id="PF03403">
    <property type="entry name" value="PAF-AH_p_II"/>
    <property type="match status" value="2"/>
</dbReference>
<evidence type="ECO:0000256" key="2">
    <source>
        <dbReference type="ARBA" id="ARBA00022801"/>
    </source>
</evidence>
<evidence type="ECO:0000313" key="6">
    <source>
        <dbReference type="Proteomes" id="UP000009022"/>
    </source>
</evidence>
<evidence type="ECO:0000256" key="1">
    <source>
        <dbReference type="ARBA" id="ARBA00013201"/>
    </source>
</evidence>
<keyword evidence="3" id="KW-0442">Lipid degradation</keyword>
<dbReference type="eggNOG" id="KOG3847">
    <property type="taxonomic scope" value="Eukaryota"/>
</dbReference>
<evidence type="ECO:0000313" key="5">
    <source>
        <dbReference type="EMBL" id="EDV23607.1"/>
    </source>
</evidence>
<sequence length="353" mass="39769">MYWFGYKTALPKPTGPYNVGTAEIMSGRGEQSTLGIIDFSEMPLSFFAGWILRNTVIPTYQNAPLIQPKDYEETPQLDLQRLRVLICSHGLGGNRAILSVLCCELASYGYVAASLDHRDLSASHTYYYPEKEGTEIAEKAKVINVPFKRCPIDDFETRNKQVNIRAQEERLNLSSLAVFGHSFGGGTTIAALAKDARLQCGVCLDAWLFPLGEEVYENINKPILFINSFAFQWPKNIKRIQRILSGHNGDFYMFQITQLVRLLLNSSNVFIFRNTGHLTQTDFAHIIPSFFARRSSSFGTIPPLTTTSVNNKLCFDFLEAQLGNKEKRTYPLSVNMEDYVLEGTNVDTSNLDD</sequence>
<accession>B3S294</accession>
<dbReference type="HOGENOM" id="CLU_022501_0_0_1"/>
<keyword evidence="4" id="KW-0443">Lipid metabolism</keyword>
<dbReference type="FunCoup" id="B3S294">
    <property type="interactions" value="456"/>
</dbReference>
<dbReference type="STRING" id="10228.B3S294"/>
<reference evidence="5 6" key="1">
    <citation type="journal article" date="2008" name="Nature">
        <title>The Trichoplax genome and the nature of placozoans.</title>
        <authorList>
            <person name="Srivastava M."/>
            <person name="Begovic E."/>
            <person name="Chapman J."/>
            <person name="Putnam N.H."/>
            <person name="Hellsten U."/>
            <person name="Kawashima T."/>
            <person name="Kuo A."/>
            <person name="Mitros T."/>
            <person name="Salamov A."/>
            <person name="Carpenter M.L."/>
            <person name="Signorovitch A.Y."/>
            <person name="Moreno M.A."/>
            <person name="Kamm K."/>
            <person name="Grimwood J."/>
            <person name="Schmutz J."/>
            <person name="Shapiro H."/>
            <person name="Grigoriev I.V."/>
            <person name="Buss L.W."/>
            <person name="Schierwater B."/>
            <person name="Dellaporta S.L."/>
            <person name="Rokhsar D.S."/>
        </authorList>
    </citation>
    <scope>NUCLEOTIDE SEQUENCE [LARGE SCALE GENOMIC DNA]</scope>
    <source>
        <strain evidence="5 6">Grell-BS-1999</strain>
    </source>
</reference>
<dbReference type="EMBL" id="DS985247">
    <property type="protein sequence ID" value="EDV23607.1"/>
    <property type="molecule type" value="Genomic_DNA"/>
</dbReference>
<keyword evidence="2" id="KW-0378">Hydrolase</keyword>
<keyword evidence="6" id="KW-1185">Reference proteome</keyword>
<dbReference type="SUPFAM" id="SSF53474">
    <property type="entry name" value="alpha/beta-Hydrolases"/>
    <property type="match status" value="1"/>
</dbReference>
<dbReference type="PANTHER" id="PTHR10272">
    <property type="entry name" value="PLATELET-ACTIVATING FACTOR ACETYLHYDROLASE"/>
    <property type="match status" value="1"/>
</dbReference>
<evidence type="ECO:0000256" key="4">
    <source>
        <dbReference type="ARBA" id="ARBA00023098"/>
    </source>
</evidence>
<gene>
    <name evidence="5" type="ORF">TRIADDRAFT_58423</name>
</gene>
<evidence type="ECO:0000256" key="3">
    <source>
        <dbReference type="ARBA" id="ARBA00022963"/>
    </source>
</evidence>
<proteinExistence type="predicted"/>
<dbReference type="AlphaFoldDB" id="B3S294"/>
<dbReference type="KEGG" id="tad:TRIADDRAFT_58423"/>
<dbReference type="PANTHER" id="PTHR10272:SF0">
    <property type="entry name" value="PLATELET-ACTIVATING FACTOR ACETYLHYDROLASE"/>
    <property type="match status" value="1"/>
</dbReference>
<dbReference type="OrthoDB" id="2363873at2759"/>
<dbReference type="EC" id="3.1.1.47" evidence="1"/>